<accession>A0A8J2X276</accession>
<organism evidence="1 2">
    <name type="scientific">Pelagomonas calceolata</name>
    <dbReference type="NCBI Taxonomy" id="35677"/>
    <lineage>
        <taxon>Eukaryota</taxon>
        <taxon>Sar</taxon>
        <taxon>Stramenopiles</taxon>
        <taxon>Ochrophyta</taxon>
        <taxon>Pelagophyceae</taxon>
        <taxon>Pelagomonadales</taxon>
        <taxon>Pelagomonadaceae</taxon>
        <taxon>Pelagomonas</taxon>
    </lineage>
</organism>
<keyword evidence="2" id="KW-1185">Reference proteome</keyword>
<dbReference type="EMBL" id="CAKKNE010000005">
    <property type="protein sequence ID" value="CAH0375745.1"/>
    <property type="molecule type" value="Genomic_DNA"/>
</dbReference>
<sequence>MQKAIRSTFLAPLRADRATAASDIVQHVAADDLRHFEATRAHGMPVYVWSAFLAGTRFRAKIAPWVARFGRDLPSHHGVHARGFGGCIEAAGPQKDVSGSPLG</sequence>
<protein>
    <submittedName>
        <fullName evidence="1">Uncharacterized protein</fullName>
    </submittedName>
</protein>
<dbReference type="Proteomes" id="UP000789595">
    <property type="component" value="Unassembled WGS sequence"/>
</dbReference>
<name>A0A8J2X276_9STRA</name>
<reference evidence="1" key="1">
    <citation type="submission" date="2021-11" db="EMBL/GenBank/DDBJ databases">
        <authorList>
            <consortium name="Genoscope - CEA"/>
            <person name="William W."/>
        </authorList>
    </citation>
    <scope>NUCLEOTIDE SEQUENCE</scope>
</reference>
<proteinExistence type="predicted"/>
<gene>
    <name evidence="1" type="ORF">PECAL_5P02860</name>
</gene>
<comment type="caution">
    <text evidence="1">The sequence shown here is derived from an EMBL/GenBank/DDBJ whole genome shotgun (WGS) entry which is preliminary data.</text>
</comment>
<evidence type="ECO:0000313" key="2">
    <source>
        <dbReference type="Proteomes" id="UP000789595"/>
    </source>
</evidence>
<dbReference type="AlphaFoldDB" id="A0A8J2X276"/>
<evidence type="ECO:0000313" key="1">
    <source>
        <dbReference type="EMBL" id="CAH0375745.1"/>
    </source>
</evidence>